<evidence type="ECO:0000313" key="2">
    <source>
        <dbReference type="Ensembl" id="ENSFALP00000023476.1"/>
    </source>
</evidence>
<accession>A0A803VL70</accession>
<reference evidence="2" key="3">
    <citation type="submission" date="2025-09" db="UniProtKB">
        <authorList>
            <consortium name="Ensembl"/>
        </authorList>
    </citation>
    <scope>IDENTIFICATION</scope>
</reference>
<feature type="compositionally biased region" description="Pro residues" evidence="1">
    <location>
        <begin position="31"/>
        <end position="46"/>
    </location>
</feature>
<dbReference type="InterPro" id="IPR054446">
    <property type="entry name" value="CIMIP3-like"/>
</dbReference>
<dbReference type="Pfam" id="PF22581">
    <property type="entry name" value="CIMIP3"/>
    <property type="match status" value="1"/>
</dbReference>
<feature type="compositionally biased region" description="Basic residues" evidence="1">
    <location>
        <begin position="113"/>
        <end position="123"/>
    </location>
</feature>
<sequence length="123" mass="13786">GMCKPLAPQHSHCPACPSKGMEKDKAAPEATNPPPRPRNRPPPAPPLGSRFVPVVVHPESRSLSSVEFVFYRPEWPNSLAPFCTTNKPFCGFRFHEGTKHGRPRTDLEGASPRKWRSFHRPKP</sequence>
<reference evidence="2 3" key="1">
    <citation type="journal article" date="2012" name="Nature">
        <title>The genomic landscape of species divergence in Ficedula flycatchers.</title>
        <authorList>
            <person name="Ellegren H."/>
            <person name="Smeds L."/>
            <person name="Burri R."/>
            <person name="Olason P.I."/>
            <person name="Backstrom N."/>
            <person name="Kawakami T."/>
            <person name="Kunstner A."/>
            <person name="Makinen H."/>
            <person name="Nadachowska-Brzyska K."/>
            <person name="Qvarnstrom A."/>
            <person name="Uebbing S."/>
            <person name="Wolf J.B."/>
        </authorList>
    </citation>
    <scope>NUCLEOTIDE SEQUENCE [LARGE SCALE GENOMIC DNA]</scope>
</reference>
<feature type="region of interest" description="Disordered" evidence="1">
    <location>
        <begin position="96"/>
        <end position="123"/>
    </location>
</feature>
<dbReference type="GeneTree" id="ENSGT00960000189479"/>
<proteinExistence type="predicted"/>
<protein>
    <submittedName>
        <fullName evidence="2">Uncharacterized protein</fullName>
    </submittedName>
</protein>
<dbReference type="Ensembl" id="ENSFALT00000028327.1">
    <property type="protein sequence ID" value="ENSFALP00000023476.1"/>
    <property type="gene ID" value="ENSFALG00000028068.1"/>
</dbReference>
<keyword evidence="3" id="KW-1185">Reference proteome</keyword>
<dbReference type="PANTHER" id="PTHR35444">
    <property type="entry name" value="RIKEN CDNA 1700001C19 GENE"/>
    <property type="match status" value="1"/>
</dbReference>
<organism evidence="2 3">
    <name type="scientific">Ficedula albicollis</name>
    <name type="common">Collared flycatcher</name>
    <name type="synonym">Muscicapa albicollis</name>
    <dbReference type="NCBI Taxonomy" id="59894"/>
    <lineage>
        <taxon>Eukaryota</taxon>
        <taxon>Metazoa</taxon>
        <taxon>Chordata</taxon>
        <taxon>Craniata</taxon>
        <taxon>Vertebrata</taxon>
        <taxon>Euteleostomi</taxon>
        <taxon>Archelosauria</taxon>
        <taxon>Archosauria</taxon>
        <taxon>Dinosauria</taxon>
        <taxon>Saurischia</taxon>
        <taxon>Theropoda</taxon>
        <taxon>Coelurosauria</taxon>
        <taxon>Aves</taxon>
        <taxon>Neognathae</taxon>
        <taxon>Neoaves</taxon>
        <taxon>Telluraves</taxon>
        <taxon>Australaves</taxon>
        <taxon>Passeriformes</taxon>
        <taxon>Muscicapidae</taxon>
        <taxon>Ficedula</taxon>
    </lineage>
</organism>
<reference evidence="2" key="2">
    <citation type="submission" date="2025-08" db="UniProtKB">
        <authorList>
            <consortium name="Ensembl"/>
        </authorList>
    </citation>
    <scope>IDENTIFICATION</scope>
</reference>
<dbReference type="Proteomes" id="UP000016665">
    <property type="component" value="Chromosome 26"/>
</dbReference>
<dbReference type="PANTHER" id="PTHR35444:SF1">
    <property type="entry name" value="RIKEN CDNA 1700001C19 GENE"/>
    <property type="match status" value="1"/>
</dbReference>
<feature type="compositionally biased region" description="Basic and acidic residues" evidence="1">
    <location>
        <begin position="96"/>
        <end position="107"/>
    </location>
</feature>
<evidence type="ECO:0000313" key="3">
    <source>
        <dbReference type="Proteomes" id="UP000016665"/>
    </source>
</evidence>
<feature type="region of interest" description="Disordered" evidence="1">
    <location>
        <begin position="1"/>
        <end position="50"/>
    </location>
</feature>
<dbReference type="AlphaFoldDB" id="A0A803VL70"/>
<evidence type="ECO:0000256" key="1">
    <source>
        <dbReference type="SAM" id="MobiDB-lite"/>
    </source>
</evidence>
<name>A0A803VL70_FICAL</name>